<evidence type="ECO:0008006" key="2">
    <source>
        <dbReference type="Google" id="ProtNLM"/>
    </source>
</evidence>
<proteinExistence type="predicted"/>
<sequence>MKLDRRAFVTSLGGPAAISLMTPDDKADALEHYLEDRLKEADVLEGILKEVQVGQYPTVSELQARNADLDRPYRNGAGTLFVPKNDGDRPVDGRLRPLTPMPEKPTLLDFFKYRFAWTGHCLQSATRALKTGMREEVILACLLHDVILSVMHPDHGWWGAQLVEPYVPEITTFAIRYHQTLRFYPDEAFGYVYPEGYLRVFGADYKPEPYLQRTYEFVRNHRWYEYPRLVTVNDLYSFNPDAKVSIEPFIDIIGRHFKQPKEGLGWDNSSSSHMWRTMIMPDRRL</sequence>
<protein>
    <recommendedName>
        <fullName evidence="2">HD domain-containing protein</fullName>
    </recommendedName>
</protein>
<dbReference type="SUPFAM" id="SSF109604">
    <property type="entry name" value="HD-domain/PDEase-like"/>
    <property type="match status" value="1"/>
</dbReference>
<dbReference type="Gene3D" id="1.10.3210.10">
    <property type="entry name" value="Hypothetical protein af1432"/>
    <property type="match status" value="1"/>
</dbReference>
<evidence type="ECO:0000313" key="1">
    <source>
        <dbReference type="EMBL" id="SUZ57656.1"/>
    </source>
</evidence>
<dbReference type="AlphaFoldDB" id="A0A381NSN9"/>
<name>A0A381NSN9_9ZZZZ</name>
<accession>A0A381NSN9</accession>
<organism evidence="1">
    <name type="scientific">marine metagenome</name>
    <dbReference type="NCBI Taxonomy" id="408172"/>
    <lineage>
        <taxon>unclassified sequences</taxon>
        <taxon>metagenomes</taxon>
        <taxon>ecological metagenomes</taxon>
    </lineage>
</organism>
<dbReference type="EMBL" id="UINC01000571">
    <property type="protein sequence ID" value="SUZ57656.1"/>
    <property type="molecule type" value="Genomic_DNA"/>
</dbReference>
<reference evidence="1" key="1">
    <citation type="submission" date="2018-05" db="EMBL/GenBank/DDBJ databases">
        <authorList>
            <person name="Lanie J.A."/>
            <person name="Ng W.-L."/>
            <person name="Kazmierczak K.M."/>
            <person name="Andrzejewski T.M."/>
            <person name="Davidsen T.M."/>
            <person name="Wayne K.J."/>
            <person name="Tettelin H."/>
            <person name="Glass J.I."/>
            <person name="Rusch D."/>
            <person name="Podicherti R."/>
            <person name="Tsui H.-C.T."/>
            <person name="Winkler M.E."/>
        </authorList>
    </citation>
    <scope>NUCLEOTIDE SEQUENCE</scope>
</reference>
<gene>
    <name evidence="1" type="ORF">METZ01_LOCUS10510</name>
</gene>